<evidence type="ECO:0000256" key="5">
    <source>
        <dbReference type="ARBA" id="ARBA00012518"/>
    </source>
</evidence>
<name>M1L599_9PROT</name>
<keyword evidence="10 19" id="KW-0274">FAD</keyword>
<keyword evidence="15 19" id="KW-0131">Cell cycle</keyword>
<dbReference type="InterPro" id="IPR036318">
    <property type="entry name" value="FAD-bd_PCMH-like_sf"/>
</dbReference>
<dbReference type="AlphaFoldDB" id="M1L599"/>
<evidence type="ECO:0000256" key="19">
    <source>
        <dbReference type="HAMAP-Rule" id="MF_00037"/>
    </source>
</evidence>
<gene>
    <name evidence="19" type="primary">murB</name>
    <name evidence="21" type="ORF">CDEE_0841</name>
</gene>
<feature type="active site" description="Proton donor" evidence="19">
    <location>
        <position position="236"/>
    </location>
</feature>
<dbReference type="Gene3D" id="3.30.43.10">
    <property type="entry name" value="Uridine Diphospho-n-acetylenolpyruvylglucosamine Reductase, domain 2"/>
    <property type="match status" value="1"/>
</dbReference>
<dbReference type="Proteomes" id="UP000011686">
    <property type="component" value="Chromosome"/>
</dbReference>
<dbReference type="UniPathway" id="UPA00219"/>
<evidence type="ECO:0000256" key="15">
    <source>
        <dbReference type="ARBA" id="ARBA00023306"/>
    </source>
</evidence>
<evidence type="ECO:0000259" key="20">
    <source>
        <dbReference type="PROSITE" id="PS51387"/>
    </source>
</evidence>
<dbReference type="InterPro" id="IPR016169">
    <property type="entry name" value="FAD-bd_PCMH_sub2"/>
</dbReference>
<comment type="catalytic activity">
    <reaction evidence="18 19">
        <text>UDP-N-acetyl-alpha-D-muramate + NADP(+) = UDP-N-acetyl-3-O-(1-carboxyvinyl)-alpha-D-glucosamine + NADPH + H(+)</text>
        <dbReference type="Rhea" id="RHEA:12248"/>
        <dbReference type="ChEBI" id="CHEBI:15378"/>
        <dbReference type="ChEBI" id="CHEBI:57783"/>
        <dbReference type="ChEBI" id="CHEBI:58349"/>
        <dbReference type="ChEBI" id="CHEBI:68483"/>
        <dbReference type="ChEBI" id="CHEBI:70757"/>
        <dbReference type="EC" id="1.3.1.98"/>
    </reaction>
</comment>
<evidence type="ECO:0000256" key="12">
    <source>
        <dbReference type="ARBA" id="ARBA00022960"/>
    </source>
</evidence>
<dbReference type="SUPFAM" id="SSF56176">
    <property type="entry name" value="FAD-binding/transporter-associated domain-like"/>
    <property type="match status" value="1"/>
</dbReference>
<dbReference type="PATRIC" id="fig|1208918.3.peg.513"/>
<comment type="function">
    <text evidence="2 19">Cell wall formation.</text>
</comment>
<comment type="similarity">
    <text evidence="19">Belongs to the MurB family.</text>
</comment>
<dbReference type="Gene3D" id="3.30.465.10">
    <property type="match status" value="1"/>
</dbReference>
<keyword evidence="9 19" id="KW-0285">Flavoprotein</keyword>
<dbReference type="InterPro" id="IPR016167">
    <property type="entry name" value="FAD-bd_PCMH_sub1"/>
</dbReference>
<sequence>MKKPCHQNLKKFNTFGIDIYTKNFFRVSNYSDLEYLIDISKNYSKIFVIGGGSNVILSSNIIDALVVKIDILGINIISNDSNHILIDVGAGESWHDIVVFCLSRGWYGLENLALIPGTVGGAPVQNIGAYGLEFSEYCHSVFAWSFKNNCFIEIKAQDCLFSYRESIFKKNNNDYLILSVRLLLDKIWTPRIGYHDIKKQITNCVAKLTPTHVFDVVCSARRSKLPDVKALGNVGSFFKNPILEIPELEYLKLLFPNIVFWNHIPGVSFKISAGWLINICGWKGRIIGPVAVYKKQSLILVNINNANASDVLVLAHAIQEDVCCKTGISLEIEPVIF</sequence>
<keyword evidence="16 19" id="KW-0961">Cell wall biogenesis/degradation</keyword>
<dbReference type="InterPro" id="IPR011601">
    <property type="entry name" value="MurB_C"/>
</dbReference>
<dbReference type="GO" id="GO:0009252">
    <property type="term" value="P:peptidoglycan biosynthetic process"/>
    <property type="evidence" value="ECO:0007669"/>
    <property type="project" value="UniProtKB-UniRule"/>
</dbReference>
<dbReference type="NCBIfam" id="TIGR00179">
    <property type="entry name" value="murB"/>
    <property type="match status" value="1"/>
</dbReference>
<dbReference type="HOGENOM" id="CLU_035304_0_0_4"/>
<dbReference type="KEGG" id="kct:CDEE_0841"/>
<evidence type="ECO:0000256" key="1">
    <source>
        <dbReference type="ARBA" id="ARBA00001974"/>
    </source>
</evidence>
<evidence type="ECO:0000256" key="4">
    <source>
        <dbReference type="ARBA" id="ARBA00004752"/>
    </source>
</evidence>
<evidence type="ECO:0000256" key="18">
    <source>
        <dbReference type="ARBA" id="ARBA00048914"/>
    </source>
</evidence>
<evidence type="ECO:0000256" key="16">
    <source>
        <dbReference type="ARBA" id="ARBA00023316"/>
    </source>
</evidence>
<dbReference type="NCBIfam" id="NF000755">
    <property type="entry name" value="PRK00046.1"/>
    <property type="match status" value="1"/>
</dbReference>
<dbReference type="GO" id="GO:0051301">
    <property type="term" value="P:cell division"/>
    <property type="evidence" value="ECO:0007669"/>
    <property type="project" value="UniProtKB-KW"/>
</dbReference>
<dbReference type="InterPro" id="IPR006094">
    <property type="entry name" value="Oxid_FAD_bind_N"/>
</dbReference>
<evidence type="ECO:0000256" key="3">
    <source>
        <dbReference type="ARBA" id="ARBA00004496"/>
    </source>
</evidence>
<dbReference type="GO" id="GO:0008360">
    <property type="term" value="P:regulation of cell shape"/>
    <property type="evidence" value="ECO:0007669"/>
    <property type="project" value="UniProtKB-KW"/>
</dbReference>
<dbReference type="GO" id="GO:0008762">
    <property type="term" value="F:UDP-N-acetylmuramate dehydrogenase activity"/>
    <property type="evidence" value="ECO:0007669"/>
    <property type="project" value="UniProtKB-UniRule"/>
</dbReference>
<dbReference type="Gene3D" id="3.90.78.10">
    <property type="entry name" value="UDP-N-acetylenolpyruvoylglucosamine reductase, C-terminal domain"/>
    <property type="match status" value="1"/>
</dbReference>
<dbReference type="InterPro" id="IPR016166">
    <property type="entry name" value="FAD-bd_PCMH"/>
</dbReference>
<keyword evidence="12 19" id="KW-0133">Cell shape</keyword>
<dbReference type="SUPFAM" id="SSF56194">
    <property type="entry name" value="Uridine diphospho-N-Acetylenolpyruvylglucosamine reductase, MurB, C-terminal domain"/>
    <property type="match status" value="1"/>
</dbReference>
<keyword evidence="22" id="KW-1185">Reference proteome</keyword>
<evidence type="ECO:0000256" key="11">
    <source>
        <dbReference type="ARBA" id="ARBA00022857"/>
    </source>
</evidence>
<dbReference type="Pfam" id="PF01565">
    <property type="entry name" value="FAD_binding_4"/>
    <property type="match status" value="1"/>
</dbReference>
<evidence type="ECO:0000256" key="17">
    <source>
        <dbReference type="ARBA" id="ARBA00031026"/>
    </source>
</evidence>
<evidence type="ECO:0000256" key="9">
    <source>
        <dbReference type="ARBA" id="ARBA00022630"/>
    </source>
</evidence>
<keyword evidence="7 19" id="KW-0963">Cytoplasm</keyword>
<keyword evidence="13 19" id="KW-0573">Peptidoglycan synthesis</keyword>
<proteinExistence type="inferred from homology"/>
<feature type="active site" evidence="19">
    <location>
        <position position="164"/>
    </location>
</feature>
<dbReference type="GO" id="GO:0071949">
    <property type="term" value="F:FAD binding"/>
    <property type="evidence" value="ECO:0007669"/>
    <property type="project" value="InterPro"/>
</dbReference>
<dbReference type="Pfam" id="PF02873">
    <property type="entry name" value="MurB_C"/>
    <property type="match status" value="1"/>
</dbReference>
<dbReference type="EC" id="1.3.1.98" evidence="5 19"/>
<dbReference type="STRING" id="1208918.CDEE_0841"/>
<dbReference type="GO" id="GO:0005829">
    <property type="term" value="C:cytosol"/>
    <property type="evidence" value="ECO:0007669"/>
    <property type="project" value="TreeGrafter"/>
</dbReference>
<dbReference type="GO" id="GO:0071555">
    <property type="term" value="P:cell wall organization"/>
    <property type="evidence" value="ECO:0007669"/>
    <property type="project" value="UniProtKB-KW"/>
</dbReference>
<protein>
    <recommendedName>
        <fullName evidence="6 19">UDP-N-acetylenolpyruvoylglucosamine reductase</fullName>
        <ecNumber evidence="5 19">1.3.1.98</ecNumber>
    </recommendedName>
    <alternativeName>
        <fullName evidence="17 19">UDP-N-acetylmuramate dehydrogenase</fullName>
    </alternativeName>
</protein>
<feature type="active site" evidence="19">
    <location>
        <position position="333"/>
    </location>
</feature>
<evidence type="ECO:0000313" key="22">
    <source>
        <dbReference type="Proteomes" id="UP000011686"/>
    </source>
</evidence>
<evidence type="ECO:0000256" key="6">
    <source>
        <dbReference type="ARBA" id="ARBA00015188"/>
    </source>
</evidence>
<evidence type="ECO:0000256" key="8">
    <source>
        <dbReference type="ARBA" id="ARBA00022618"/>
    </source>
</evidence>
<dbReference type="PROSITE" id="PS51387">
    <property type="entry name" value="FAD_PCMH"/>
    <property type="match status" value="1"/>
</dbReference>
<dbReference type="PANTHER" id="PTHR21071">
    <property type="entry name" value="UDP-N-ACETYLENOLPYRUVOYLGLUCOSAMINE REDUCTASE"/>
    <property type="match status" value="1"/>
</dbReference>
<evidence type="ECO:0000256" key="13">
    <source>
        <dbReference type="ARBA" id="ARBA00022984"/>
    </source>
</evidence>
<evidence type="ECO:0000256" key="10">
    <source>
        <dbReference type="ARBA" id="ARBA00022827"/>
    </source>
</evidence>
<evidence type="ECO:0000313" key="21">
    <source>
        <dbReference type="EMBL" id="AGF47813.1"/>
    </source>
</evidence>
<comment type="pathway">
    <text evidence="4 19">Cell wall biogenesis; peptidoglycan biosynthesis.</text>
</comment>
<dbReference type="eggNOG" id="COG0812">
    <property type="taxonomic scope" value="Bacteria"/>
</dbReference>
<evidence type="ECO:0000256" key="7">
    <source>
        <dbReference type="ARBA" id="ARBA00022490"/>
    </source>
</evidence>
<dbReference type="InterPro" id="IPR036635">
    <property type="entry name" value="MurB_C_sf"/>
</dbReference>
<evidence type="ECO:0000256" key="2">
    <source>
        <dbReference type="ARBA" id="ARBA00003921"/>
    </source>
</evidence>
<accession>M1L599</accession>
<feature type="domain" description="FAD-binding PCMH-type" evidence="20">
    <location>
        <begin position="17"/>
        <end position="187"/>
    </location>
</feature>
<keyword evidence="8 19" id="KW-0132">Cell division</keyword>
<keyword evidence="14 19" id="KW-0560">Oxidoreductase</keyword>
<comment type="subcellular location">
    <subcellularLocation>
        <location evidence="3 19">Cytoplasm</location>
    </subcellularLocation>
</comment>
<evidence type="ECO:0000256" key="14">
    <source>
        <dbReference type="ARBA" id="ARBA00023002"/>
    </source>
</evidence>
<dbReference type="InterPro" id="IPR003170">
    <property type="entry name" value="MurB"/>
</dbReference>
<dbReference type="RefSeq" id="WP_015238344.1">
    <property type="nucleotide sequence ID" value="NC_020283.1"/>
</dbReference>
<dbReference type="EMBL" id="CP003804">
    <property type="protein sequence ID" value="AGF47813.1"/>
    <property type="molecule type" value="Genomic_DNA"/>
</dbReference>
<organism evidence="21 22">
    <name type="scientific">Candidatus Kinetoplastidibacterium crithidiae TCC036E</name>
    <dbReference type="NCBI Taxonomy" id="1208918"/>
    <lineage>
        <taxon>Bacteria</taxon>
        <taxon>Pseudomonadati</taxon>
        <taxon>Pseudomonadota</taxon>
        <taxon>Betaproteobacteria</taxon>
        <taxon>Candidatus Kinetoplastidibacterium</taxon>
    </lineage>
</organism>
<reference evidence="21 22" key="1">
    <citation type="journal article" date="2013" name="Genome Biol. Evol.">
        <title>Genome evolution and phylogenomic analysis of candidatus kinetoplastibacterium, the betaproteobacterial endosymbionts of strigomonas and angomonas.</title>
        <authorList>
            <person name="Alves J.M."/>
            <person name="Serrano M.G."/>
            <person name="Maia da Silva F."/>
            <person name="Voegtly L.J."/>
            <person name="Matveyev A.V."/>
            <person name="Teixeira M.M."/>
            <person name="Camargo E.P."/>
            <person name="Buck G.A."/>
        </authorList>
    </citation>
    <scope>NUCLEOTIDE SEQUENCE [LARGE SCALE GENOMIC DNA]</scope>
    <source>
        <strain evidence="21 22">TCC036E</strain>
    </source>
</reference>
<comment type="cofactor">
    <cofactor evidence="1 19">
        <name>FAD</name>
        <dbReference type="ChEBI" id="CHEBI:57692"/>
    </cofactor>
</comment>
<dbReference type="HAMAP" id="MF_00037">
    <property type="entry name" value="MurB"/>
    <property type="match status" value="1"/>
</dbReference>
<keyword evidence="11 19" id="KW-0521">NADP</keyword>
<dbReference type="PANTHER" id="PTHR21071:SF4">
    <property type="entry name" value="UDP-N-ACETYLENOLPYRUVOYLGLUCOSAMINE REDUCTASE"/>
    <property type="match status" value="1"/>
</dbReference>